<organism evidence="3 4">
    <name type="scientific">Rhodococcus qingshengii</name>
    <dbReference type="NCBI Taxonomy" id="334542"/>
    <lineage>
        <taxon>Bacteria</taxon>
        <taxon>Bacillati</taxon>
        <taxon>Actinomycetota</taxon>
        <taxon>Actinomycetes</taxon>
        <taxon>Mycobacteriales</taxon>
        <taxon>Nocardiaceae</taxon>
        <taxon>Rhodococcus</taxon>
        <taxon>Rhodococcus erythropolis group</taxon>
    </lineage>
</organism>
<feature type="domain" description="Glycosyl transferase family 1" evidence="2">
    <location>
        <begin position="195"/>
        <end position="336"/>
    </location>
</feature>
<reference evidence="3 4" key="1">
    <citation type="submission" date="2017-07" db="EMBL/GenBank/DDBJ databases">
        <title>Draft sequence of Rhodococcus enclensis 23b-28.</title>
        <authorList>
            <person name="Besaury L."/>
            <person name="Sancelme M."/>
            <person name="Amato P."/>
            <person name="Lallement A."/>
            <person name="Delort A.-M."/>
        </authorList>
    </citation>
    <scope>NUCLEOTIDE SEQUENCE [LARGE SCALE GENOMIC DNA]</scope>
    <source>
        <strain evidence="3 4">23b-28</strain>
    </source>
</reference>
<proteinExistence type="predicted"/>
<dbReference type="CDD" id="cd03809">
    <property type="entry name" value="GT4_MtfB-like"/>
    <property type="match status" value="1"/>
</dbReference>
<accession>A0A2A5J9C8</accession>
<dbReference type="GO" id="GO:0016757">
    <property type="term" value="F:glycosyltransferase activity"/>
    <property type="evidence" value="ECO:0007669"/>
    <property type="project" value="InterPro"/>
</dbReference>
<dbReference type="PANTHER" id="PTHR46401:SF2">
    <property type="entry name" value="GLYCOSYLTRANSFERASE WBBK-RELATED"/>
    <property type="match status" value="1"/>
</dbReference>
<protein>
    <submittedName>
        <fullName evidence="3">Glycosyltransferase</fullName>
    </submittedName>
</protein>
<evidence type="ECO:0000313" key="3">
    <source>
        <dbReference type="EMBL" id="PCK25601.1"/>
    </source>
</evidence>
<evidence type="ECO:0000256" key="1">
    <source>
        <dbReference type="ARBA" id="ARBA00022679"/>
    </source>
</evidence>
<dbReference type="Pfam" id="PF00534">
    <property type="entry name" value="Glycos_transf_1"/>
    <property type="match status" value="1"/>
</dbReference>
<dbReference type="InterPro" id="IPR001296">
    <property type="entry name" value="Glyco_trans_1"/>
</dbReference>
<dbReference type="EMBL" id="NOVD01000015">
    <property type="protein sequence ID" value="PCK25601.1"/>
    <property type="molecule type" value="Genomic_DNA"/>
</dbReference>
<comment type="caution">
    <text evidence="3">The sequence shown here is derived from an EMBL/GenBank/DDBJ whole genome shotgun (WGS) entry which is preliminary data.</text>
</comment>
<evidence type="ECO:0000259" key="2">
    <source>
        <dbReference type="Pfam" id="PF00534"/>
    </source>
</evidence>
<dbReference type="SUPFAM" id="SSF53756">
    <property type="entry name" value="UDP-Glycosyltransferase/glycogen phosphorylase"/>
    <property type="match status" value="1"/>
</dbReference>
<keyword evidence="1 3" id="KW-0808">Transferase</keyword>
<dbReference type="PANTHER" id="PTHR46401">
    <property type="entry name" value="GLYCOSYLTRANSFERASE WBBK-RELATED"/>
    <property type="match status" value="1"/>
</dbReference>
<dbReference type="Proteomes" id="UP000230886">
    <property type="component" value="Unassembled WGS sequence"/>
</dbReference>
<dbReference type="AlphaFoldDB" id="A0A2A5J9C8"/>
<dbReference type="Gene3D" id="3.40.50.2000">
    <property type="entry name" value="Glycogen Phosphorylase B"/>
    <property type="match status" value="2"/>
</dbReference>
<sequence length="362" mass="38345">MRTDSTPLGERSDIRSRITLGAMALRPGGGGVQTYARELLRELSPLISESTNLSATVQIDAVDEIPTGVRAVTRPVASGAHRAAWAMVPVAGSDLFHSLDVDLPIGQGGLKISTFHDMSVFDVPWAFSRYRAAGERRLLSAALRKADVVIAVSDFTAERILARSGRHAVVTPLAPASWATIPTEAAVTEVRRRLKLPERFVLQVGTIEPRKDVALVAEACTELSIPFLLAGSGSTGPDAPRSARGLGYVATEDLPALYSAATAVAYSSHYEGFGLPPLEAMACGAAVVASAVGALTEFADNAAVLVRKHDKASWLAALRSVVLDDDVNTALRKSAPRVAARSTWTRTAEYTVDAYRTAGLSV</sequence>
<name>A0A2A5J9C8_RHOSG</name>
<gene>
    <name evidence="3" type="ORF">CHR55_20085</name>
</gene>
<evidence type="ECO:0000313" key="4">
    <source>
        <dbReference type="Proteomes" id="UP000230886"/>
    </source>
</evidence>
<dbReference type="GO" id="GO:0009103">
    <property type="term" value="P:lipopolysaccharide biosynthetic process"/>
    <property type="evidence" value="ECO:0007669"/>
    <property type="project" value="TreeGrafter"/>
</dbReference>